<dbReference type="Gene3D" id="3.40.630.30">
    <property type="match status" value="1"/>
</dbReference>
<proteinExistence type="predicted"/>
<dbReference type="Pfam" id="PF13302">
    <property type="entry name" value="Acetyltransf_3"/>
    <property type="match status" value="1"/>
</dbReference>
<dbReference type="PANTHER" id="PTHR43415">
    <property type="entry name" value="SPERMIDINE N(1)-ACETYLTRANSFERASE"/>
    <property type="match status" value="1"/>
</dbReference>
<evidence type="ECO:0000313" key="2">
    <source>
        <dbReference type="EMBL" id="HGZ79405.1"/>
    </source>
</evidence>
<sequence>MILRGERTILRPIDISDIDRLLNINDEEVRQYLLSVFPLNRIREEEWVKNLYASQRDIVFAIVPVETNQLVGTTGLHSIDWVNRCAEFGIAITDRNYWNLGLGTEATQLTLKYAFEYLNMNRVQLRVYEYNHRAIRVYEKCGFVREGVLRKARYLKGEYHDVIVMGILAEEYFSRQSSR</sequence>
<reference evidence="2" key="1">
    <citation type="journal article" date="2020" name="mSystems">
        <title>Genome- and Community-Level Interaction Insights into Carbon Utilization and Element Cycling Functions of Hydrothermarchaeota in Hydrothermal Sediment.</title>
        <authorList>
            <person name="Zhou Z."/>
            <person name="Liu Y."/>
            <person name="Xu W."/>
            <person name="Pan J."/>
            <person name="Luo Z.H."/>
            <person name="Li M."/>
        </authorList>
    </citation>
    <scope>NUCLEOTIDE SEQUENCE [LARGE SCALE GENOMIC DNA]</scope>
    <source>
        <strain evidence="2">SpSt-86</strain>
    </source>
</reference>
<protein>
    <submittedName>
        <fullName evidence="2">N-acetyltransferase</fullName>
    </submittedName>
</protein>
<feature type="domain" description="N-acetyltransferase" evidence="1">
    <location>
        <begin position="8"/>
        <end position="170"/>
    </location>
</feature>
<dbReference type="PANTHER" id="PTHR43415:SF3">
    <property type="entry name" value="GNAT-FAMILY ACETYLTRANSFERASE"/>
    <property type="match status" value="1"/>
</dbReference>
<dbReference type="EMBL" id="DTKQ01000041">
    <property type="protein sequence ID" value="HGZ79405.1"/>
    <property type="molecule type" value="Genomic_DNA"/>
</dbReference>
<keyword evidence="2" id="KW-0808">Transferase</keyword>
<dbReference type="InterPro" id="IPR000182">
    <property type="entry name" value="GNAT_dom"/>
</dbReference>
<comment type="caution">
    <text evidence="2">The sequence shown here is derived from an EMBL/GenBank/DDBJ whole genome shotgun (WGS) entry which is preliminary data.</text>
</comment>
<dbReference type="AlphaFoldDB" id="A0A832MPK4"/>
<dbReference type="SUPFAM" id="SSF55729">
    <property type="entry name" value="Acyl-CoA N-acyltransferases (Nat)"/>
    <property type="match status" value="1"/>
</dbReference>
<name>A0A832MPK4_9THEM</name>
<evidence type="ECO:0000259" key="1">
    <source>
        <dbReference type="PROSITE" id="PS51186"/>
    </source>
</evidence>
<dbReference type="InterPro" id="IPR016181">
    <property type="entry name" value="Acyl_CoA_acyltransferase"/>
</dbReference>
<gene>
    <name evidence="2" type="ORF">ENW55_05435</name>
</gene>
<dbReference type="GO" id="GO:0016747">
    <property type="term" value="F:acyltransferase activity, transferring groups other than amino-acyl groups"/>
    <property type="evidence" value="ECO:0007669"/>
    <property type="project" value="InterPro"/>
</dbReference>
<organism evidence="2">
    <name type="scientific">Pseudothermotoga hypogea</name>
    <dbReference type="NCBI Taxonomy" id="57487"/>
    <lineage>
        <taxon>Bacteria</taxon>
        <taxon>Thermotogati</taxon>
        <taxon>Thermotogota</taxon>
        <taxon>Thermotogae</taxon>
        <taxon>Thermotogales</taxon>
        <taxon>Thermotogaceae</taxon>
        <taxon>Pseudothermotoga</taxon>
    </lineage>
</organism>
<accession>A0A832MPK4</accession>
<dbReference type="PROSITE" id="PS51186">
    <property type="entry name" value="GNAT"/>
    <property type="match status" value="1"/>
</dbReference>